<evidence type="ECO:0000256" key="4">
    <source>
        <dbReference type="ARBA" id="ARBA00023002"/>
    </source>
</evidence>
<evidence type="ECO:0000313" key="9">
    <source>
        <dbReference type="Proteomes" id="UP000777438"/>
    </source>
</evidence>
<dbReference type="PANTHER" id="PTHR13789:SF309">
    <property type="entry name" value="PUTATIVE (AFU_ORTHOLOGUE AFUA_6G14510)-RELATED"/>
    <property type="match status" value="1"/>
</dbReference>
<feature type="domain" description="FAD-binding" evidence="7">
    <location>
        <begin position="7"/>
        <end position="307"/>
    </location>
</feature>
<dbReference type="InterPro" id="IPR002938">
    <property type="entry name" value="FAD-bd"/>
</dbReference>
<dbReference type="GO" id="GO:0004497">
    <property type="term" value="F:monooxygenase activity"/>
    <property type="evidence" value="ECO:0007669"/>
    <property type="project" value="UniProtKB-KW"/>
</dbReference>
<gene>
    <name evidence="8" type="ORF">B0T10DRAFT_542075</name>
</gene>
<evidence type="ECO:0000256" key="6">
    <source>
        <dbReference type="SAM" id="Phobius"/>
    </source>
</evidence>
<dbReference type="Gene3D" id="3.50.50.60">
    <property type="entry name" value="FAD/NAD(P)-binding domain"/>
    <property type="match status" value="1"/>
</dbReference>
<proteinExistence type="inferred from homology"/>
<dbReference type="GO" id="GO:0071949">
    <property type="term" value="F:FAD binding"/>
    <property type="evidence" value="ECO:0007669"/>
    <property type="project" value="InterPro"/>
</dbReference>
<comment type="caution">
    <text evidence="8">The sequence shown here is derived from an EMBL/GenBank/DDBJ whole genome shotgun (WGS) entry which is preliminary data.</text>
</comment>
<dbReference type="Pfam" id="PF01494">
    <property type="entry name" value="FAD_binding_3"/>
    <property type="match status" value="1"/>
</dbReference>
<dbReference type="PANTHER" id="PTHR13789">
    <property type="entry name" value="MONOOXYGENASE"/>
    <property type="match status" value="1"/>
</dbReference>
<dbReference type="InterPro" id="IPR036188">
    <property type="entry name" value="FAD/NAD-bd_sf"/>
</dbReference>
<sequence>MDSFIDAEVIIVGAGIGGLTLAAVCKQLGISCKVLERTEVLQPVGAGISLAPNALKLLDQLGIYDQVLEAGQKLKKIQIWRNNKQWNTLDLASFEGTYNYPIMSVERHHFHRLLYDAAGGESTVVLDCKVVDVIDAADKPVAVVLEDGRKFRGNMVVGADGIRSAIRRSLARQMGLKDESTIQFTGRVHFSGMTAPLENCGEGELGVANWMLYDQAILTTWPCPENRQWYIGVKKAEGHVDKNRSVWGATTPGDIKKVYGRAYHPFAASKQFGEVIDKSERVIASNVFQEVEFPSMVQGRVALLGDAFSDSKWHIPRVEHLSEAYKRQPSRGGCQAIEDAAVLGNLLAGSAAQGLKHPEGILNEYAATREGRVQRLSRFSDNFALLHTARVPYGLGGILRWLLYTLVPTWFWISYLGWLYGYQPSIERAVLKRDDERVTEL</sequence>
<dbReference type="OrthoDB" id="5428495at2759"/>
<keyword evidence="2" id="KW-0285">Flavoprotein</keyword>
<evidence type="ECO:0000259" key="7">
    <source>
        <dbReference type="Pfam" id="PF01494"/>
    </source>
</evidence>
<feature type="transmembrane region" description="Helical" evidence="6">
    <location>
        <begin position="401"/>
        <end position="422"/>
    </location>
</feature>
<accession>A0A9P8WHI4</accession>
<keyword evidence="9" id="KW-1185">Reference proteome</keyword>
<keyword evidence="5 8" id="KW-0503">Monooxygenase</keyword>
<keyword evidence="6" id="KW-0472">Membrane</keyword>
<evidence type="ECO:0000256" key="2">
    <source>
        <dbReference type="ARBA" id="ARBA00022630"/>
    </source>
</evidence>
<evidence type="ECO:0000313" key="8">
    <source>
        <dbReference type="EMBL" id="KAH6899710.1"/>
    </source>
</evidence>
<evidence type="ECO:0000256" key="5">
    <source>
        <dbReference type="ARBA" id="ARBA00023033"/>
    </source>
</evidence>
<evidence type="ECO:0000256" key="3">
    <source>
        <dbReference type="ARBA" id="ARBA00022827"/>
    </source>
</evidence>
<keyword evidence="6" id="KW-1133">Transmembrane helix</keyword>
<dbReference type="EMBL" id="JAGPYM010000001">
    <property type="protein sequence ID" value="KAH6899710.1"/>
    <property type="molecule type" value="Genomic_DNA"/>
</dbReference>
<dbReference type="SUPFAM" id="SSF51905">
    <property type="entry name" value="FAD/NAD(P)-binding domain"/>
    <property type="match status" value="1"/>
</dbReference>
<dbReference type="InterPro" id="IPR050493">
    <property type="entry name" value="FAD-dep_Monooxygenase_BioMet"/>
</dbReference>
<protein>
    <submittedName>
        <fullName evidence="8">Monooxygenase</fullName>
    </submittedName>
</protein>
<keyword evidence="3" id="KW-0274">FAD</keyword>
<name>A0A9P8WHI4_9HYPO</name>
<keyword evidence="4" id="KW-0560">Oxidoreductase</keyword>
<organism evidence="8 9">
    <name type="scientific">Thelonectria olida</name>
    <dbReference type="NCBI Taxonomy" id="1576542"/>
    <lineage>
        <taxon>Eukaryota</taxon>
        <taxon>Fungi</taxon>
        <taxon>Dikarya</taxon>
        <taxon>Ascomycota</taxon>
        <taxon>Pezizomycotina</taxon>
        <taxon>Sordariomycetes</taxon>
        <taxon>Hypocreomycetidae</taxon>
        <taxon>Hypocreales</taxon>
        <taxon>Nectriaceae</taxon>
        <taxon>Thelonectria</taxon>
    </lineage>
</organism>
<dbReference type="AlphaFoldDB" id="A0A9P8WHI4"/>
<dbReference type="Proteomes" id="UP000777438">
    <property type="component" value="Unassembled WGS sequence"/>
</dbReference>
<evidence type="ECO:0000256" key="1">
    <source>
        <dbReference type="ARBA" id="ARBA00007992"/>
    </source>
</evidence>
<keyword evidence="6" id="KW-0812">Transmembrane</keyword>
<comment type="similarity">
    <text evidence="1">Belongs to the paxM FAD-dependent monooxygenase family.</text>
</comment>
<dbReference type="PRINTS" id="PR00420">
    <property type="entry name" value="RNGMNOXGNASE"/>
</dbReference>
<reference evidence="8 9" key="1">
    <citation type="journal article" date="2021" name="Nat. Commun.">
        <title>Genetic determinants of endophytism in the Arabidopsis root mycobiome.</title>
        <authorList>
            <person name="Mesny F."/>
            <person name="Miyauchi S."/>
            <person name="Thiergart T."/>
            <person name="Pickel B."/>
            <person name="Atanasova L."/>
            <person name="Karlsson M."/>
            <person name="Huettel B."/>
            <person name="Barry K.W."/>
            <person name="Haridas S."/>
            <person name="Chen C."/>
            <person name="Bauer D."/>
            <person name="Andreopoulos W."/>
            <person name="Pangilinan J."/>
            <person name="LaButti K."/>
            <person name="Riley R."/>
            <person name="Lipzen A."/>
            <person name="Clum A."/>
            <person name="Drula E."/>
            <person name="Henrissat B."/>
            <person name="Kohler A."/>
            <person name="Grigoriev I.V."/>
            <person name="Martin F.M."/>
            <person name="Hacquard S."/>
        </authorList>
    </citation>
    <scope>NUCLEOTIDE SEQUENCE [LARGE SCALE GENOMIC DNA]</scope>
    <source>
        <strain evidence="8 9">MPI-CAGE-CH-0241</strain>
    </source>
</reference>